<proteinExistence type="inferred from homology"/>
<keyword evidence="5" id="KW-0456">Lyase</keyword>
<evidence type="ECO:0000256" key="2">
    <source>
        <dbReference type="ARBA" id="ARBA00008872"/>
    </source>
</evidence>
<comment type="caution">
    <text evidence="7">The sequence shown here is derived from an EMBL/GenBank/DDBJ whole genome shotgun (WGS) entry which is preliminary data.</text>
</comment>
<dbReference type="SUPFAM" id="SSF50621">
    <property type="entry name" value="Alanine racemase C-terminal domain-like"/>
    <property type="match status" value="1"/>
</dbReference>
<dbReference type="SUPFAM" id="SSF51419">
    <property type="entry name" value="PLP-binding barrel"/>
    <property type="match status" value="1"/>
</dbReference>
<sequence length="392" mass="43602">MPSNYGGLTKNMAHINDMVLEAMRAKLSHHWQRHRSEPFCVMDLGDVYDEYQRWCGVLPDVKAFYAVKCNPDAQVIKLLARLKSGFDCASQTEMELVLSQGVPPERIIFANPCKKISDLEYAQKSGVRKVTFDNEAELYKIREWLPDAELVLRCRASDASASYRLCDKYGATAALSVKLLQCAKSLGLSVIGVSFHIGSNAKDPSAFDAAIQSCRDVFETGLGMGHDMRLLDIGGGFSAPTFDAMARVIRESINSHFRDIPVEVIAEPGRLFVEGALTVACGIIGRRDAGENTEDEEEERRHMLYLNDGIWGVFSSNLFEPGPLPKVLRLSGVFYPPESEEDRYEDYTLWGPTCDSFDCVAKSVALPESLGIGDWLYFPDMGGESIFDLPHN</sequence>
<feature type="domain" description="Orn/DAP/Arg decarboxylase 2 N-terminal" evidence="6">
    <location>
        <begin position="45"/>
        <end position="273"/>
    </location>
</feature>
<keyword evidence="3" id="KW-0210">Decarboxylase</keyword>
<dbReference type="PRINTS" id="PR01182">
    <property type="entry name" value="ORNDCRBXLASE"/>
</dbReference>
<evidence type="ECO:0000313" key="8">
    <source>
        <dbReference type="Proteomes" id="UP001390339"/>
    </source>
</evidence>
<gene>
    <name evidence="7" type="ORF">PGQ11_003094</name>
</gene>
<evidence type="ECO:0000256" key="5">
    <source>
        <dbReference type="ARBA" id="ARBA00023239"/>
    </source>
</evidence>
<organism evidence="7 8">
    <name type="scientific">Apiospora arundinis</name>
    <dbReference type="NCBI Taxonomy" id="335852"/>
    <lineage>
        <taxon>Eukaryota</taxon>
        <taxon>Fungi</taxon>
        <taxon>Dikarya</taxon>
        <taxon>Ascomycota</taxon>
        <taxon>Pezizomycotina</taxon>
        <taxon>Sordariomycetes</taxon>
        <taxon>Xylariomycetidae</taxon>
        <taxon>Amphisphaeriales</taxon>
        <taxon>Apiosporaceae</taxon>
        <taxon>Apiospora</taxon>
    </lineage>
</organism>
<dbReference type="PANTHER" id="PTHR11482">
    <property type="entry name" value="ARGININE/DIAMINOPIMELATE/ORNITHINE DECARBOXYLASE"/>
    <property type="match status" value="1"/>
</dbReference>
<evidence type="ECO:0000256" key="4">
    <source>
        <dbReference type="ARBA" id="ARBA00022898"/>
    </source>
</evidence>
<evidence type="ECO:0000256" key="1">
    <source>
        <dbReference type="ARBA" id="ARBA00001933"/>
    </source>
</evidence>
<comment type="cofactor">
    <cofactor evidence="1">
        <name>pyridoxal 5'-phosphate</name>
        <dbReference type="ChEBI" id="CHEBI:597326"/>
    </cofactor>
</comment>
<comment type="similarity">
    <text evidence="2">Belongs to the Orn/Lys/Arg decarboxylase class-II family.</text>
</comment>
<dbReference type="InterPro" id="IPR022644">
    <property type="entry name" value="De-COase2_N"/>
</dbReference>
<dbReference type="PRINTS" id="PR01179">
    <property type="entry name" value="ODADCRBXLASE"/>
</dbReference>
<dbReference type="InterPro" id="IPR002433">
    <property type="entry name" value="Orn_de-COase"/>
</dbReference>
<dbReference type="PANTHER" id="PTHR11482:SF6">
    <property type="entry name" value="ORNITHINE DECARBOXYLASE 1-RELATED"/>
    <property type="match status" value="1"/>
</dbReference>
<evidence type="ECO:0000256" key="3">
    <source>
        <dbReference type="ARBA" id="ARBA00022793"/>
    </source>
</evidence>
<name>A0ABR2J4M4_9PEZI</name>
<dbReference type="InterPro" id="IPR000183">
    <property type="entry name" value="Orn/DAP/Arg_de-COase"/>
</dbReference>
<protein>
    <submittedName>
        <fullName evidence="7">Ornithine decarboxylase</fullName>
    </submittedName>
</protein>
<dbReference type="Gene3D" id="3.20.20.10">
    <property type="entry name" value="Alanine racemase"/>
    <property type="match status" value="1"/>
</dbReference>
<evidence type="ECO:0000259" key="6">
    <source>
        <dbReference type="Pfam" id="PF02784"/>
    </source>
</evidence>
<keyword evidence="8" id="KW-1185">Reference proteome</keyword>
<dbReference type="Gene3D" id="2.40.37.10">
    <property type="entry name" value="Lyase, Ornithine Decarboxylase, Chain A, domain 1"/>
    <property type="match status" value="1"/>
</dbReference>
<dbReference type="InterPro" id="IPR029066">
    <property type="entry name" value="PLP-binding_barrel"/>
</dbReference>
<reference evidence="7 8" key="1">
    <citation type="journal article" date="2024" name="IMA Fungus">
        <title>Apiospora arundinis, a panoply of carbohydrate-active enzymes and secondary metabolites.</title>
        <authorList>
            <person name="Sorensen T."/>
            <person name="Petersen C."/>
            <person name="Muurmann A.T."/>
            <person name="Christiansen J.V."/>
            <person name="Brundto M.L."/>
            <person name="Overgaard C.K."/>
            <person name="Boysen A.T."/>
            <person name="Wollenberg R.D."/>
            <person name="Larsen T.O."/>
            <person name="Sorensen J.L."/>
            <person name="Nielsen K.L."/>
            <person name="Sondergaard T.E."/>
        </authorList>
    </citation>
    <scope>NUCLEOTIDE SEQUENCE [LARGE SCALE GENOMIC DNA]</scope>
    <source>
        <strain evidence="7 8">AAU 773</strain>
    </source>
</reference>
<dbReference type="EMBL" id="JAPCWZ010000003">
    <property type="protein sequence ID" value="KAK8872580.1"/>
    <property type="molecule type" value="Genomic_DNA"/>
</dbReference>
<dbReference type="CDD" id="cd00622">
    <property type="entry name" value="PLPDE_III_ODC"/>
    <property type="match status" value="1"/>
</dbReference>
<dbReference type="InterPro" id="IPR009006">
    <property type="entry name" value="Ala_racemase/Decarboxylase_C"/>
</dbReference>
<evidence type="ECO:0000313" key="7">
    <source>
        <dbReference type="EMBL" id="KAK8872580.1"/>
    </source>
</evidence>
<dbReference type="Pfam" id="PF02784">
    <property type="entry name" value="Orn_Arg_deC_N"/>
    <property type="match status" value="1"/>
</dbReference>
<keyword evidence="4" id="KW-0663">Pyridoxal phosphate</keyword>
<dbReference type="Proteomes" id="UP001390339">
    <property type="component" value="Unassembled WGS sequence"/>
</dbReference>
<accession>A0ABR2J4M4</accession>